<evidence type="ECO:0000256" key="1">
    <source>
        <dbReference type="SAM" id="MobiDB-lite"/>
    </source>
</evidence>
<proteinExistence type="predicted"/>
<gene>
    <name evidence="2" type="ORF">Q5P01_005853</name>
</gene>
<organism evidence="2 3">
    <name type="scientific">Channa striata</name>
    <name type="common">Snakehead murrel</name>
    <name type="synonym">Ophicephalus striatus</name>
    <dbReference type="NCBI Taxonomy" id="64152"/>
    <lineage>
        <taxon>Eukaryota</taxon>
        <taxon>Metazoa</taxon>
        <taxon>Chordata</taxon>
        <taxon>Craniata</taxon>
        <taxon>Vertebrata</taxon>
        <taxon>Euteleostomi</taxon>
        <taxon>Actinopterygii</taxon>
        <taxon>Neopterygii</taxon>
        <taxon>Teleostei</taxon>
        <taxon>Neoteleostei</taxon>
        <taxon>Acanthomorphata</taxon>
        <taxon>Anabantaria</taxon>
        <taxon>Anabantiformes</taxon>
        <taxon>Channoidei</taxon>
        <taxon>Channidae</taxon>
        <taxon>Channa</taxon>
    </lineage>
</organism>
<protein>
    <submittedName>
        <fullName evidence="2">Uncharacterized protein</fullName>
    </submittedName>
</protein>
<accession>A0AA88NIB4</accession>
<dbReference type="EMBL" id="JAUPFM010000003">
    <property type="protein sequence ID" value="KAK2857118.1"/>
    <property type="molecule type" value="Genomic_DNA"/>
</dbReference>
<dbReference type="Proteomes" id="UP001187415">
    <property type="component" value="Unassembled WGS sequence"/>
</dbReference>
<sequence length="90" mass="10340">MPPPCPVSERKRSRLANPGISEETLQTSKTRPLFLSRGSLTRFPPKLGRISPHRRTQTEFKVAVWLFPSRIRFDPCGKMTRCSSERLLES</sequence>
<dbReference type="AlphaFoldDB" id="A0AA88NIB4"/>
<evidence type="ECO:0000313" key="3">
    <source>
        <dbReference type="Proteomes" id="UP001187415"/>
    </source>
</evidence>
<keyword evidence="3" id="KW-1185">Reference proteome</keyword>
<reference evidence="2" key="1">
    <citation type="submission" date="2023-07" db="EMBL/GenBank/DDBJ databases">
        <title>Chromosome-level Genome Assembly of Striped Snakehead (Channa striata).</title>
        <authorList>
            <person name="Liu H."/>
        </authorList>
    </citation>
    <scope>NUCLEOTIDE SEQUENCE</scope>
    <source>
        <strain evidence="2">Gz</strain>
        <tissue evidence="2">Muscle</tissue>
    </source>
</reference>
<name>A0AA88NIB4_CHASR</name>
<comment type="caution">
    <text evidence="2">The sequence shown here is derived from an EMBL/GenBank/DDBJ whole genome shotgun (WGS) entry which is preliminary data.</text>
</comment>
<evidence type="ECO:0000313" key="2">
    <source>
        <dbReference type="EMBL" id="KAK2857118.1"/>
    </source>
</evidence>
<feature type="region of interest" description="Disordered" evidence="1">
    <location>
        <begin position="1"/>
        <end position="28"/>
    </location>
</feature>